<dbReference type="EMBL" id="CP051685">
    <property type="protein sequence ID" value="QJD99566.1"/>
    <property type="molecule type" value="Genomic_DNA"/>
</dbReference>
<dbReference type="RefSeq" id="WP_169434500.1">
    <property type="nucleotide sequence ID" value="NZ_CP051685.1"/>
</dbReference>
<proteinExistence type="predicted"/>
<feature type="transmembrane region" description="Helical" evidence="1">
    <location>
        <begin position="63"/>
        <end position="81"/>
    </location>
</feature>
<dbReference type="Proteomes" id="UP000502415">
    <property type="component" value="Chromosome"/>
</dbReference>
<dbReference type="AlphaFoldDB" id="A0A7Z2VUL4"/>
<organism evidence="2 3">
    <name type="scientific">Massilia forsythiae</name>
    <dbReference type="NCBI Taxonomy" id="2728020"/>
    <lineage>
        <taxon>Bacteria</taxon>
        <taxon>Pseudomonadati</taxon>
        <taxon>Pseudomonadota</taxon>
        <taxon>Betaproteobacteria</taxon>
        <taxon>Burkholderiales</taxon>
        <taxon>Oxalobacteraceae</taxon>
        <taxon>Telluria group</taxon>
        <taxon>Massilia</taxon>
    </lineage>
</organism>
<sequence>MATEPNPNAAAPNVARTDEHFFSRLLRGILPLLVWIAHFAFCYGLAAAQCTPAAARAGGPDRLTLGLATLAALAACAWLAWRARGVLRREDGGLLDWAAFLGALLATVAVAWNGVPVLLVAGCA</sequence>
<feature type="transmembrane region" description="Helical" evidence="1">
    <location>
        <begin position="93"/>
        <end position="112"/>
    </location>
</feature>
<evidence type="ECO:0000313" key="2">
    <source>
        <dbReference type="EMBL" id="QJD99566.1"/>
    </source>
</evidence>
<keyword evidence="3" id="KW-1185">Reference proteome</keyword>
<evidence type="ECO:0000313" key="3">
    <source>
        <dbReference type="Proteomes" id="UP000502415"/>
    </source>
</evidence>
<gene>
    <name evidence="2" type="ORF">HH212_05630</name>
</gene>
<keyword evidence="1" id="KW-0472">Membrane</keyword>
<protein>
    <submittedName>
        <fullName evidence="2">Uncharacterized protein</fullName>
    </submittedName>
</protein>
<feature type="transmembrane region" description="Helical" evidence="1">
    <location>
        <begin position="29"/>
        <end position="48"/>
    </location>
</feature>
<keyword evidence="1" id="KW-0812">Transmembrane</keyword>
<name>A0A7Z2VUL4_9BURK</name>
<accession>A0A7Z2VUL4</accession>
<reference evidence="2 3" key="1">
    <citation type="submission" date="2020-04" db="EMBL/GenBank/DDBJ databases">
        <title>Genome sequencing of novel species.</title>
        <authorList>
            <person name="Heo J."/>
            <person name="Kim S.-J."/>
            <person name="Kim J.-S."/>
            <person name="Hong S.-B."/>
            <person name="Kwon S.-W."/>
        </authorList>
    </citation>
    <scope>NUCLEOTIDE SEQUENCE [LARGE SCALE GENOMIC DNA]</scope>
    <source>
        <strain evidence="2 3">GN2-R2</strain>
    </source>
</reference>
<keyword evidence="1" id="KW-1133">Transmembrane helix</keyword>
<evidence type="ECO:0000256" key="1">
    <source>
        <dbReference type="SAM" id="Phobius"/>
    </source>
</evidence>
<dbReference type="KEGG" id="mfy:HH212_05630"/>